<reference evidence="1 2" key="1">
    <citation type="submission" date="2019-12" db="EMBL/GenBank/DDBJ databases">
        <title>Genomic-based taxomic classification of the family Erythrobacteraceae.</title>
        <authorList>
            <person name="Xu L."/>
        </authorList>
    </citation>
    <scope>NUCLEOTIDE SEQUENCE [LARGE SCALE GENOMIC DNA]</scope>
    <source>
        <strain evidence="1 2">JCM 16677</strain>
    </source>
</reference>
<protein>
    <submittedName>
        <fullName evidence="1">Uncharacterized protein</fullName>
    </submittedName>
</protein>
<dbReference type="EMBL" id="WTYE01000001">
    <property type="protein sequence ID" value="MXP32758.1"/>
    <property type="molecule type" value="Genomic_DNA"/>
</dbReference>
<organism evidence="1 2">
    <name type="scientific">Parerythrobacter jejuensis</name>
    <dbReference type="NCBI Taxonomy" id="795812"/>
    <lineage>
        <taxon>Bacteria</taxon>
        <taxon>Pseudomonadati</taxon>
        <taxon>Pseudomonadota</taxon>
        <taxon>Alphaproteobacteria</taxon>
        <taxon>Sphingomonadales</taxon>
        <taxon>Erythrobacteraceae</taxon>
        <taxon>Parerythrobacter</taxon>
    </lineage>
</organism>
<dbReference type="Proteomes" id="UP000446786">
    <property type="component" value="Unassembled WGS sequence"/>
</dbReference>
<evidence type="ECO:0000313" key="2">
    <source>
        <dbReference type="Proteomes" id="UP000446786"/>
    </source>
</evidence>
<name>A0A845B196_9SPHN</name>
<dbReference type="AlphaFoldDB" id="A0A845B196"/>
<gene>
    <name evidence="1" type="ORF">GRI94_13085</name>
</gene>
<evidence type="ECO:0000313" key="1">
    <source>
        <dbReference type="EMBL" id="MXP32758.1"/>
    </source>
</evidence>
<accession>A0A845B196</accession>
<proteinExistence type="predicted"/>
<sequence>MGGEQLVMLLNRANWIFALLALFLAAQSASLSASEFKIVFDDKYGTRPKENRVDRPTVVRTYRRNGRMIDKKVPKKANGEFRILTIESSNIKKMGFEADRINIEIIVGAEFRKMVQLNYGVAKIGGCTQSHREALSAISIAKTNTSNDLLITAMMEADRMLIMLKTNRCKTTKGGVTTKRLNGIKNEIQKELCSRRVLVCSAPRGIVGGAV</sequence>
<dbReference type="RefSeq" id="WP_344705284.1">
    <property type="nucleotide sequence ID" value="NZ_BAAAZF010000001.1"/>
</dbReference>
<comment type="caution">
    <text evidence="1">The sequence shown here is derived from an EMBL/GenBank/DDBJ whole genome shotgun (WGS) entry which is preliminary data.</text>
</comment>
<keyword evidence="2" id="KW-1185">Reference proteome</keyword>